<dbReference type="AlphaFoldDB" id="A0A9D2RBK0"/>
<gene>
    <name evidence="5" type="ORF">H9910_00280</name>
</gene>
<dbReference type="GO" id="GO:0003700">
    <property type="term" value="F:DNA-binding transcription factor activity"/>
    <property type="evidence" value="ECO:0007669"/>
    <property type="project" value="InterPro"/>
</dbReference>
<sequence>MNEGFRAEGLLLMMKRISLDLSAQMEQRLKCKNMTGVQVYFLVYILRHHPEGTYLTELCREVGVSKATLSALIKKMREKDYLYFLEEPGDIRRKKVLPTAKLIAEGSGFLQKADCMEAEICSVLDEEEQRKLWDLEKKLIGQFAAMEESEKDRQEVYNREKSITAVEAV</sequence>
<dbReference type="InterPro" id="IPR036388">
    <property type="entry name" value="WH-like_DNA-bd_sf"/>
</dbReference>
<dbReference type="GO" id="GO:0003677">
    <property type="term" value="F:DNA binding"/>
    <property type="evidence" value="ECO:0007669"/>
    <property type="project" value="UniProtKB-KW"/>
</dbReference>
<protein>
    <submittedName>
        <fullName evidence="5">MarR family transcriptional regulator</fullName>
    </submittedName>
</protein>
<keyword evidence="1" id="KW-0805">Transcription regulation</keyword>
<evidence type="ECO:0000313" key="5">
    <source>
        <dbReference type="EMBL" id="HJD41437.1"/>
    </source>
</evidence>
<evidence type="ECO:0000259" key="4">
    <source>
        <dbReference type="PROSITE" id="PS50995"/>
    </source>
</evidence>
<dbReference type="Proteomes" id="UP000823909">
    <property type="component" value="Unassembled WGS sequence"/>
</dbReference>
<evidence type="ECO:0000256" key="1">
    <source>
        <dbReference type="ARBA" id="ARBA00023015"/>
    </source>
</evidence>
<keyword evidence="3" id="KW-0804">Transcription</keyword>
<reference evidence="5" key="2">
    <citation type="submission" date="2021-04" db="EMBL/GenBank/DDBJ databases">
        <authorList>
            <person name="Gilroy R."/>
        </authorList>
    </citation>
    <scope>NUCLEOTIDE SEQUENCE</scope>
    <source>
        <strain evidence="5">ChiBcec15-3976</strain>
    </source>
</reference>
<comment type="caution">
    <text evidence="5">The sequence shown here is derived from an EMBL/GenBank/DDBJ whole genome shotgun (WGS) entry which is preliminary data.</text>
</comment>
<accession>A0A9D2RBK0</accession>
<evidence type="ECO:0000256" key="3">
    <source>
        <dbReference type="ARBA" id="ARBA00023163"/>
    </source>
</evidence>
<dbReference type="SMART" id="SM00347">
    <property type="entry name" value="HTH_MARR"/>
    <property type="match status" value="1"/>
</dbReference>
<evidence type="ECO:0000313" key="6">
    <source>
        <dbReference type="Proteomes" id="UP000823909"/>
    </source>
</evidence>
<dbReference type="Pfam" id="PF12802">
    <property type="entry name" value="MarR_2"/>
    <property type="match status" value="1"/>
</dbReference>
<proteinExistence type="predicted"/>
<name>A0A9D2RBK0_9FIRM</name>
<reference evidence="5" key="1">
    <citation type="journal article" date="2021" name="PeerJ">
        <title>Extensive microbial diversity within the chicken gut microbiome revealed by metagenomics and culture.</title>
        <authorList>
            <person name="Gilroy R."/>
            <person name="Ravi A."/>
            <person name="Getino M."/>
            <person name="Pursley I."/>
            <person name="Horton D.L."/>
            <person name="Alikhan N.F."/>
            <person name="Baker D."/>
            <person name="Gharbi K."/>
            <person name="Hall N."/>
            <person name="Watson M."/>
            <person name="Adriaenssens E.M."/>
            <person name="Foster-Nyarko E."/>
            <person name="Jarju S."/>
            <person name="Secka A."/>
            <person name="Antonio M."/>
            <person name="Oren A."/>
            <person name="Chaudhuri R.R."/>
            <person name="La Ragione R."/>
            <person name="Hildebrand F."/>
            <person name="Pallen M.J."/>
        </authorList>
    </citation>
    <scope>NUCLEOTIDE SEQUENCE</scope>
    <source>
        <strain evidence="5">ChiBcec15-3976</strain>
    </source>
</reference>
<dbReference type="Gene3D" id="1.10.10.10">
    <property type="entry name" value="Winged helix-like DNA-binding domain superfamily/Winged helix DNA-binding domain"/>
    <property type="match status" value="1"/>
</dbReference>
<dbReference type="InterPro" id="IPR036390">
    <property type="entry name" value="WH_DNA-bd_sf"/>
</dbReference>
<feature type="domain" description="HTH marR-type" evidence="4">
    <location>
        <begin position="7"/>
        <end position="141"/>
    </location>
</feature>
<dbReference type="SUPFAM" id="SSF46785">
    <property type="entry name" value="Winged helix' DNA-binding domain"/>
    <property type="match status" value="1"/>
</dbReference>
<dbReference type="PANTHER" id="PTHR42756">
    <property type="entry name" value="TRANSCRIPTIONAL REGULATOR, MARR"/>
    <property type="match status" value="1"/>
</dbReference>
<dbReference type="InterPro" id="IPR000835">
    <property type="entry name" value="HTH_MarR-typ"/>
</dbReference>
<evidence type="ECO:0000256" key="2">
    <source>
        <dbReference type="ARBA" id="ARBA00023125"/>
    </source>
</evidence>
<dbReference type="PANTHER" id="PTHR42756:SF1">
    <property type="entry name" value="TRANSCRIPTIONAL REPRESSOR OF EMRAB OPERON"/>
    <property type="match status" value="1"/>
</dbReference>
<keyword evidence="2" id="KW-0238">DNA-binding</keyword>
<dbReference type="PROSITE" id="PS50995">
    <property type="entry name" value="HTH_MARR_2"/>
    <property type="match status" value="1"/>
</dbReference>
<organism evidence="5 6">
    <name type="scientific">Candidatus Mediterraneibacter quadrami</name>
    <dbReference type="NCBI Taxonomy" id="2838684"/>
    <lineage>
        <taxon>Bacteria</taxon>
        <taxon>Bacillati</taxon>
        <taxon>Bacillota</taxon>
        <taxon>Clostridia</taxon>
        <taxon>Lachnospirales</taxon>
        <taxon>Lachnospiraceae</taxon>
        <taxon>Mediterraneibacter</taxon>
    </lineage>
</organism>
<dbReference type="EMBL" id="DWUU01000004">
    <property type="protein sequence ID" value="HJD41437.1"/>
    <property type="molecule type" value="Genomic_DNA"/>
</dbReference>